<dbReference type="Gene3D" id="3.30.70.20">
    <property type="match status" value="1"/>
</dbReference>
<dbReference type="GO" id="GO:0005506">
    <property type="term" value="F:iron ion binding"/>
    <property type="evidence" value="ECO:0007669"/>
    <property type="project" value="UniProtKB-UniRule"/>
</dbReference>
<keyword evidence="7" id="KW-0003">3Fe-4S</keyword>
<dbReference type="eggNOG" id="COG1141">
    <property type="taxonomic scope" value="Bacteria"/>
</dbReference>
<evidence type="ECO:0000313" key="10">
    <source>
        <dbReference type="Proteomes" id="UP000004926"/>
    </source>
</evidence>
<accession>H5XAU6</accession>
<dbReference type="AlphaFoldDB" id="H5XAU6"/>
<proteinExistence type="predicted"/>
<evidence type="ECO:0000256" key="4">
    <source>
        <dbReference type="ARBA" id="ARBA00022982"/>
    </source>
</evidence>
<keyword evidence="6 8" id="KW-0411">Iron-sulfur</keyword>
<dbReference type="InterPro" id="IPR051269">
    <property type="entry name" value="Fe-S_cluster_ET"/>
</dbReference>
<keyword evidence="2 8" id="KW-0813">Transport</keyword>
<name>H5XAU6_9PSEU</name>
<evidence type="ECO:0000256" key="5">
    <source>
        <dbReference type="ARBA" id="ARBA00023004"/>
    </source>
</evidence>
<dbReference type="PRINTS" id="PR00352">
    <property type="entry name" value="3FE4SFRDOXIN"/>
</dbReference>
<organism evidence="9 10">
    <name type="scientific">Saccharomonospora marina XMU15</name>
    <dbReference type="NCBI Taxonomy" id="882083"/>
    <lineage>
        <taxon>Bacteria</taxon>
        <taxon>Bacillati</taxon>
        <taxon>Actinomycetota</taxon>
        <taxon>Actinomycetes</taxon>
        <taxon>Pseudonocardiales</taxon>
        <taxon>Pseudonocardiaceae</taxon>
        <taxon>Saccharomonospora</taxon>
    </lineage>
</organism>
<dbReference type="GO" id="GO:0051538">
    <property type="term" value="F:3 iron, 4 sulfur cluster binding"/>
    <property type="evidence" value="ECO:0007669"/>
    <property type="project" value="UniProtKB-KW"/>
</dbReference>
<comment type="function">
    <text evidence="8">Ferredoxins are iron-sulfur proteins that transfer electrons in a wide variety of metabolic reactions.</text>
</comment>
<evidence type="ECO:0000256" key="1">
    <source>
        <dbReference type="ARBA" id="ARBA00001927"/>
    </source>
</evidence>
<evidence type="ECO:0000256" key="7">
    <source>
        <dbReference type="ARBA" id="ARBA00023291"/>
    </source>
</evidence>
<dbReference type="InterPro" id="IPR001080">
    <property type="entry name" value="3Fe4S_ferredoxin"/>
</dbReference>
<dbReference type="OrthoDB" id="3215002at2"/>
<reference evidence="9 10" key="1">
    <citation type="journal article" date="2012" name="Stand. Genomic Sci.">
        <title>Genome sequence of the ocean sediment bacterium Saccharomonospora marina type strain (XMU15(T)).</title>
        <authorList>
            <person name="Klenk H.P."/>
            <person name="Lu M."/>
            <person name="Lucas S."/>
            <person name="Lapidus A."/>
            <person name="Copeland A."/>
            <person name="Pitluck S."/>
            <person name="Goodwin L.A."/>
            <person name="Han C."/>
            <person name="Tapia R."/>
            <person name="Brambilla E.M."/>
            <person name="Potter G."/>
            <person name="Land M."/>
            <person name="Ivanova N."/>
            <person name="Rohde M."/>
            <person name="Goker M."/>
            <person name="Detter J.C."/>
            <person name="Li W.J."/>
            <person name="Kyrpides N.C."/>
            <person name="Woyke T."/>
        </authorList>
    </citation>
    <scope>NUCLEOTIDE SEQUENCE [LARGE SCALE GENOMIC DNA]</scope>
    <source>
        <strain evidence="9 10">XMU15</strain>
    </source>
</reference>
<dbReference type="PANTHER" id="PTHR36923:SF3">
    <property type="entry name" value="FERREDOXIN"/>
    <property type="match status" value="1"/>
</dbReference>
<evidence type="ECO:0000256" key="6">
    <source>
        <dbReference type="ARBA" id="ARBA00023014"/>
    </source>
</evidence>
<dbReference type="SUPFAM" id="SSF54862">
    <property type="entry name" value="4Fe-4S ferredoxins"/>
    <property type="match status" value="1"/>
</dbReference>
<dbReference type="EMBL" id="CM001439">
    <property type="protein sequence ID" value="EHR52656.1"/>
    <property type="molecule type" value="Genomic_DNA"/>
</dbReference>
<protein>
    <recommendedName>
        <fullName evidence="8">Ferredoxin</fullName>
    </recommendedName>
</protein>
<dbReference type="PANTHER" id="PTHR36923">
    <property type="entry name" value="FERREDOXIN"/>
    <property type="match status" value="1"/>
</dbReference>
<dbReference type="HOGENOM" id="CLU_139698_6_1_11"/>
<comment type="cofactor">
    <cofactor evidence="1">
        <name>[3Fe-4S] cluster</name>
        <dbReference type="ChEBI" id="CHEBI:21137"/>
    </cofactor>
</comment>
<gene>
    <name evidence="9" type="ORF">SacmaDRAFT_4471</name>
</gene>
<evidence type="ECO:0000313" key="9">
    <source>
        <dbReference type="EMBL" id="EHR52656.1"/>
    </source>
</evidence>
<sequence length="74" mass="7967">MRIHVDMDLCQSHGQCVFASPEVFSFDDDDNLVHAQTPDETLRDAVVRAAAACPVRAIRIDGPERGDASGEAVA</sequence>
<dbReference type="GO" id="GO:0009055">
    <property type="term" value="F:electron transfer activity"/>
    <property type="evidence" value="ECO:0007669"/>
    <property type="project" value="UniProtKB-UniRule"/>
</dbReference>
<dbReference type="STRING" id="882083.SacmaDRAFT_4471"/>
<keyword evidence="3 8" id="KW-0479">Metal-binding</keyword>
<evidence type="ECO:0000256" key="8">
    <source>
        <dbReference type="RuleBase" id="RU368020"/>
    </source>
</evidence>
<dbReference type="RefSeq" id="WP_009156034.1">
    <property type="nucleotide sequence ID" value="NZ_CM001439.1"/>
</dbReference>
<evidence type="ECO:0000256" key="2">
    <source>
        <dbReference type="ARBA" id="ARBA00022448"/>
    </source>
</evidence>
<keyword evidence="5 8" id="KW-0408">Iron</keyword>
<keyword evidence="4 8" id="KW-0249">Electron transport</keyword>
<dbReference type="Proteomes" id="UP000004926">
    <property type="component" value="Chromosome"/>
</dbReference>
<keyword evidence="10" id="KW-1185">Reference proteome</keyword>
<dbReference type="Pfam" id="PF13459">
    <property type="entry name" value="Fer4_15"/>
    <property type="match status" value="1"/>
</dbReference>
<evidence type="ECO:0000256" key="3">
    <source>
        <dbReference type="ARBA" id="ARBA00022723"/>
    </source>
</evidence>